<evidence type="ECO:0000313" key="3">
    <source>
        <dbReference type="Proteomes" id="UP001367508"/>
    </source>
</evidence>
<organism evidence="2 3">
    <name type="scientific">Canavalia gladiata</name>
    <name type="common">Sword bean</name>
    <name type="synonym">Dolichos gladiatus</name>
    <dbReference type="NCBI Taxonomy" id="3824"/>
    <lineage>
        <taxon>Eukaryota</taxon>
        <taxon>Viridiplantae</taxon>
        <taxon>Streptophyta</taxon>
        <taxon>Embryophyta</taxon>
        <taxon>Tracheophyta</taxon>
        <taxon>Spermatophyta</taxon>
        <taxon>Magnoliopsida</taxon>
        <taxon>eudicotyledons</taxon>
        <taxon>Gunneridae</taxon>
        <taxon>Pentapetalae</taxon>
        <taxon>rosids</taxon>
        <taxon>fabids</taxon>
        <taxon>Fabales</taxon>
        <taxon>Fabaceae</taxon>
        <taxon>Papilionoideae</taxon>
        <taxon>50 kb inversion clade</taxon>
        <taxon>NPAAA clade</taxon>
        <taxon>indigoferoid/millettioid clade</taxon>
        <taxon>Phaseoleae</taxon>
        <taxon>Canavalia</taxon>
    </lineage>
</organism>
<gene>
    <name evidence="2" type="ORF">VNO77_25397</name>
</gene>
<feature type="region of interest" description="Disordered" evidence="1">
    <location>
        <begin position="1"/>
        <end position="30"/>
    </location>
</feature>
<accession>A0AAN9LBF2</accession>
<dbReference type="EMBL" id="JAYMYQ010000005">
    <property type="protein sequence ID" value="KAK7331179.1"/>
    <property type="molecule type" value="Genomic_DNA"/>
</dbReference>
<keyword evidence="3" id="KW-1185">Reference proteome</keyword>
<reference evidence="2 3" key="1">
    <citation type="submission" date="2024-01" db="EMBL/GenBank/DDBJ databases">
        <title>The genomes of 5 underutilized Papilionoideae crops provide insights into root nodulation and disease resistanc.</title>
        <authorList>
            <person name="Jiang F."/>
        </authorList>
    </citation>
    <scope>NUCLEOTIDE SEQUENCE [LARGE SCALE GENOMIC DNA]</scope>
    <source>
        <strain evidence="2">LVBAO_FW01</strain>
        <tissue evidence="2">Leaves</tissue>
    </source>
</reference>
<evidence type="ECO:0000313" key="2">
    <source>
        <dbReference type="EMBL" id="KAK7331179.1"/>
    </source>
</evidence>
<protein>
    <submittedName>
        <fullName evidence="2">Uncharacterized protein</fullName>
    </submittedName>
</protein>
<dbReference type="AlphaFoldDB" id="A0AAN9LBF2"/>
<name>A0AAN9LBF2_CANGL</name>
<evidence type="ECO:0000256" key="1">
    <source>
        <dbReference type="SAM" id="MobiDB-lite"/>
    </source>
</evidence>
<sequence length="133" mass="15735">MSGGNKEKRKFSSLEAPLSPEESKSEFSDEEWEKLKNSINFTPDQWQEMRNSIDFNMEELYNFIHSDPIIKQMVESFLSQIDDDSNKTHPQSYQWDYEGTKKLIEANRHRLKHFIDSDPFLKLALDNFLSPTK</sequence>
<dbReference type="Proteomes" id="UP001367508">
    <property type="component" value="Unassembled WGS sequence"/>
</dbReference>
<proteinExistence type="predicted"/>
<comment type="caution">
    <text evidence="2">The sequence shown here is derived from an EMBL/GenBank/DDBJ whole genome shotgun (WGS) entry which is preliminary data.</text>
</comment>